<dbReference type="InterPro" id="IPR002048">
    <property type="entry name" value="EF_hand_dom"/>
</dbReference>
<dbReference type="Proteomes" id="UP001295469">
    <property type="component" value="Chromosome A02"/>
</dbReference>
<gene>
    <name evidence="8" type="primary">BnaA02g29610D</name>
    <name evidence="7" type="ORF">DARMORV10_A02P36260.1</name>
    <name evidence="8" type="ORF">GSBRNA2T00080100001</name>
</gene>
<dbReference type="KEGG" id="bna:106371121"/>
<keyword evidence="9" id="KW-1185">Reference proteome</keyword>
<reference evidence="8 9" key="1">
    <citation type="journal article" date="2014" name="Science">
        <title>Plant genetics. Early allopolyploid evolution in the post-Neolithic Brassica napus oilseed genome.</title>
        <authorList>
            <person name="Chalhoub B."/>
            <person name="Denoeud F."/>
            <person name="Liu S."/>
            <person name="Parkin I.A."/>
            <person name="Tang H."/>
            <person name="Wang X."/>
            <person name="Chiquet J."/>
            <person name="Belcram H."/>
            <person name="Tong C."/>
            <person name="Samans B."/>
            <person name="Correa M."/>
            <person name="Da Silva C."/>
            <person name="Just J."/>
            <person name="Falentin C."/>
            <person name="Koh C.S."/>
            <person name="Le Clainche I."/>
            <person name="Bernard M."/>
            <person name="Bento P."/>
            <person name="Noel B."/>
            <person name="Labadie K."/>
            <person name="Alberti A."/>
            <person name="Charles M."/>
            <person name="Arnaud D."/>
            <person name="Guo H."/>
            <person name="Daviaud C."/>
            <person name="Alamery S."/>
            <person name="Jabbari K."/>
            <person name="Zhao M."/>
            <person name="Edger P.P."/>
            <person name="Chelaifa H."/>
            <person name="Tack D."/>
            <person name="Lassalle G."/>
            <person name="Mestiri I."/>
            <person name="Schnel N."/>
            <person name="Le Paslier M.C."/>
            <person name="Fan G."/>
            <person name="Renault V."/>
            <person name="Bayer P.E."/>
            <person name="Golicz A.A."/>
            <person name="Manoli S."/>
            <person name="Lee T.H."/>
            <person name="Thi V.H."/>
            <person name="Chalabi S."/>
            <person name="Hu Q."/>
            <person name="Fan C."/>
            <person name="Tollenaere R."/>
            <person name="Lu Y."/>
            <person name="Battail C."/>
            <person name="Shen J."/>
            <person name="Sidebottom C.H."/>
            <person name="Wang X."/>
            <person name="Canaguier A."/>
            <person name="Chauveau A."/>
            <person name="Berard A."/>
            <person name="Deniot G."/>
            <person name="Guan M."/>
            <person name="Liu Z."/>
            <person name="Sun F."/>
            <person name="Lim Y.P."/>
            <person name="Lyons E."/>
            <person name="Town C.D."/>
            <person name="Bancroft I."/>
            <person name="Wang X."/>
            <person name="Meng J."/>
            <person name="Ma J."/>
            <person name="Pires J.C."/>
            <person name="King G.J."/>
            <person name="Brunel D."/>
            <person name="Delourme R."/>
            <person name="Renard M."/>
            <person name="Aury J.M."/>
            <person name="Adams K.L."/>
            <person name="Batley J."/>
            <person name="Snowdon R.J."/>
            <person name="Tost J."/>
            <person name="Edwards D."/>
            <person name="Zhou Y."/>
            <person name="Hua W."/>
            <person name="Sharpe A.G."/>
            <person name="Paterson A.H."/>
            <person name="Guan C."/>
            <person name="Wincker P."/>
        </authorList>
    </citation>
    <scope>NUCLEOTIDE SEQUENCE [LARGE SCALE GENOMIC DNA]</scope>
    <source>
        <strain evidence="9">cv. Darmor-bzh</strain>
    </source>
</reference>
<feature type="transmembrane region" description="Helical" evidence="5">
    <location>
        <begin position="12"/>
        <end position="32"/>
    </location>
</feature>
<dbReference type="SUPFAM" id="SSF47473">
    <property type="entry name" value="EF-hand"/>
    <property type="match status" value="1"/>
</dbReference>
<keyword evidence="5" id="KW-0812">Transmembrane</keyword>
<evidence type="ECO:0000313" key="7">
    <source>
        <dbReference type="EMBL" id="CAF2143774.1"/>
    </source>
</evidence>
<sequence>MEKSFLSEYKRSSSLTFLALFNLFLIKFGRWVSTTRIFLFRLFPLLQHQQRVSHKHESLTKQGIEEEEEYDDLCRADIEMVMRTLGLSPDQESDKLQERYSSKEISSLFESNEASLEEVKQAFDVFDENRDGVIDATELQRVLTILGFKEGYFLGNCSAMLRSVHENKDGRIDFNGFVKFMENNNSL</sequence>
<keyword evidence="4" id="KW-0106">Calcium</keyword>
<dbReference type="GO" id="GO:0005509">
    <property type="term" value="F:calcium ion binding"/>
    <property type="evidence" value="ECO:0000318"/>
    <property type="project" value="GO_Central"/>
</dbReference>
<keyword evidence="5" id="KW-0472">Membrane</keyword>
<evidence type="ECO:0000256" key="2">
    <source>
        <dbReference type="ARBA" id="ARBA00022723"/>
    </source>
</evidence>
<dbReference type="CDD" id="cd00051">
    <property type="entry name" value="EFh"/>
    <property type="match status" value="1"/>
</dbReference>
<name>A0A078I3H9_BRANA</name>
<dbReference type="Gramene" id="CDY44416">
    <property type="protein sequence ID" value="CDY44416"/>
    <property type="gene ID" value="GSBRNA2T00080100001"/>
</dbReference>
<dbReference type="OrthoDB" id="26525at2759"/>
<dbReference type="InterPro" id="IPR018247">
    <property type="entry name" value="EF_Hand_1_Ca_BS"/>
</dbReference>
<keyword evidence="2" id="KW-0479">Metal-binding</keyword>
<reference evidence="7" key="3">
    <citation type="submission" date="2021-01" db="EMBL/GenBank/DDBJ databases">
        <authorList>
            <consortium name="Genoscope - CEA"/>
            <person name="William W."/>
        </authorList>
    </citation>
    <scope>NUCLEOTIDE SEQUENCE</scope>
</reference>
<evidence type="ECO:0000256" key="1">
    <source>
        <dbReference type="ARBA" id="ARBA00003291"/>
    </source>
</evidence>
<dbReference type="SMART" id="SM00054">
    <property type="entry name" value="EFh"/>
    <property type="match status" value="2"/>
</dbReference>
<comment type="function">
    <text evidence="1">Potential calcium sensor.</text>
</comment>
<keyword evidence="3" id="KW-0677">Repeat</keyword>
<keyword evidence="5" id="KW-1133">Transmembrane helix</keyword>
<organism evidence="8 9">
    <name type="scientific">Brassica napus</name>
    <name type="common">Rape</name>
    <dbReference type="NCBI Taxonomy" id="3708"/>
    <lineage>
        <taxon>Eukaryota</taxon>
        <taxon>Viridiplantae</taxon>
        <taxon>Streptophyta</taxon>
        <taxon>Embryophyta</taxon>
        <taxon>Tracheophyta</taxon>
        <taxon>Spermatophyta</taxon>
        <taxon>Magnoliopsida</taxon>
        <taxon>eudicotyledons</taxon>
        <taxon>Gunneridae</taxon>
        <taxon>Pentapetalae</taxon>
        <taxon>rosids</taxon>
        <taxon>malvids</taxon>
        <taxon>Brassicales</taxon>
        <taxon>Brassicaceae</taxon>
        <taxon>Brassiceae</taxon>
        <taxon>Brassica</taxon>
    </lineage>
</organism>
<dbReference type="OMA" id="RFPFKKF"/>
<feature type="domain" description="EF-hand" evidence="6">
    <location>
        <begin position="114"/>
        <end position="149"/>
    </location>
</feature>
<dbReference type="Pfam" id="PF13499">
    <property type="entry name" value="EF-hand_7"/>
    <property type="match status" value="1"/>
</dbReference>
<evidence type="ECO:0000256" key="5">
    <source>
        <dbReference type="SAM" id="Phobius"/>
    </source>
</evidence>
<dbReference type="PANTHER" id="PTHR10891">
    <property type="entry name" value="EF-HAND CALCIUM-BINDING DOMAIN CONTAINING PROTEIN"/>
    <property type="match status" value="1"/>
</dbReference>
<evidence type="ECO:0000259" key="6">
    <source>
        <dbReference type="PROSITE" id="PS50222"/>
    </source>
</evidence>
<dbReference type="SMR" id="A0A078I3H9"/>
<dbReference type="PROSITE" id="PS50222">
    <property type="entry name" value="EF_HAND_2"/>
    <property type="match status" value="1"/>
</dbReference>
<reference evidence="8" key="2">
    <citation type="submission" date="2014-06" db="EMBL/GenBank/DDBJ databases">
        <authorList>
            <person name="Genoscope - CEA"/>
        </authorList>
    </citation>
    <scope>NUCLEOTIDE SEQUENCE</scope>
</reference>
<dbReference type="STRING" id="3708.A0A078I3H9"/>
<dbReference type="AlphaFoldDB" id="A0A078I3H9"/>
<evidence type="ECO:0000256" key="3">
    <source>
        <dbReference type="ARBA" id="ARBA00022737"/>
    </source>
</evidence>
<dbReference type="Proteomes" id="UP000028999">
    <property type="component" value="Unassembled WGS sequence"/>
</dbReference>
<dbReference type="EMBL" id="LK032588">
    <property type="protein sequence ID" value="CDY44416.1"/>
    <property type="molecule type" value="Genomic_DNA"/>
</dbReference>
<evidence type="ECO:0000256" key="4">
    <source>
        <dbReference type="ARBA" id="ARBA00022837"/>
    </source>
</evidence>
<accession>A0A078I3H9</accession>
<dbReference type="InterPro" id="IPR039647">
    <property type="entry name" value="EF_hand_pair_protein_CML-like"/>
</dbReference>
<dbReference type="FunFam" id="1.10.238.10:FF:000302">
    <property type="entry name" value="Probable calcium-binding protein CML46"/>
    <property type="match status" value="1"/>
</dbReference>
<proteinExistence type="predicted"/>
<dbReference type="Gene3D" id="1.10.238.10">
    <property type="entry name" value="EF-hand"/>
    <property type="match status" value="1"/>
</dbReference>
<dbReference type="PROSITE" id="PS00018">
    <property type="entry name" value="EF_HAND_1"/>
    <property type="match status" value="1"/>
</dbReference>
<dbReference type="EMBL" id="HG994356">
    <property type="protein sequence ID" value="CAF2143774.1"/>
    <property type="molecule type" value="Genomic_DNA"/>
</dbReference>
<evidence type="ECO:0000313" key="9">
    <source>
        <dbReference type="Proteomes" id="UP000028999"/>
    </source>
</evidence>
<dbReference type="PaxDb" id="3708-A0A078I3H9"/>
<protein>
    <submittedName>
        <fullName evidence="7">(rape) hypothetical protein</fullName>
    </submittedName>
    <submittedName>
        <fullName evidence="8">BnaA02g29610D protein</fullName>
    </submittedName>
</protein>
<dbReference type="InterPro" id="IPR011992">
    <property type="entry name" value="EF-hand-dom_pair"/>
</dbReference>
<evidence type="ECO:0000313" key="8">
    <source>
        <dbReference type="EMBL" id="CDY44416.1"/>
    </source>
</evidence>